<evidence type="ECO:0000313" key="16">
    <source>
        <dbReference type="EMBL" id="TCO77336.1"/>
    </source>
</evidence>
<dbReference type="GO" id="GO:0009055">
    <property type="term" value="F:electron transfer activity"/>
    <property type="evidence" value="ECO:0007669"/>
    <property type="project" value="UniProtKB-UniRule"/>
</dbReference>
<feature type="transmembrane region" description="Helical" evidence="15">
    <location>
        <begin position="149"/>
        <end position="168"/>
    </location>
</feature>
<organism evidence="16 17">
    <name type="scientific">Plasticicumulans lactativorans</name>
    <dbReference type="NCBI Taxonomy" id="1133106"/>
    <lineage>
        <taxon>Bacteria</taxon>
        <taxon>Pseudomonadati</taxon>
        <taxon>Pseudomonadota</taxon>
        <taxon>Gammaproteobacteria</taxon>
        <taxon>Candidatus Competibacteraceae</taxon>
        <taxon>Plasticicumulans</taxon>
    </lineage>
</organism>
<keyword evidence="10 14" id="KW-0472">Membrane</keyword>
<feature type="transmembrane region" description="Helical" evidence="15">
    <location>
        <begin position="77"/>
        <end position="96"/>
    </location>
</feature>
<dbReference type="InterPro" id="IPR023380">
    <property type="entry name" value="DsbB-like_sf"/>
</dbReference>
<protein>
    <recommendedName>
        <fullName evidence="14">Disulfide bond formation protein B</fullName>
    </recommendedName>
    <alternativeName>
        <fullName evidence="14">Disulfide oxidoreductase</fullName>
    </alternativeName>
</protein>
<evidence type="ECO:0000256" key="14">
    <source>
        <dbReference type="HAMAP-Rule" id="MF_00286"/>
    </source>
</evidence>
<keyword evidence="12 14" id="KW-0143">Chaperone</keyword>
<feature type="topological domain" description="Cytoplasmic" evidence="14">
    <location>
        <begin position="169"/>
        <end position="171"/>
    </location>
</feature>
<proteinExistence type="inferred from homology"/>
<keyword evidence="3 14" id="KW-0813">Transport</keyword>
<evidence type="ECO:0000256" key="6">
    <source>
        <dbReference type="ARBA" id="ARBA00022692"/>
    </source>
</evidence>
<comment type="caution">
    <text evidence="14">Lacks conserved residue(s) required for the propagation of feature annotation.</text>
</comment>
<evidence type="ECO:0000313" key="17">
    <source>
        <dbReference type="Proteomes" id="UP000295765"/>
    </source>
</evidence>
<keyword evidence="17" id="KW-1185">Reference proteome</keyword>
<evidence type="ECO:0000256" key="10">
    <source>
        <dbReference type="ARBA" id="ARBA00023136"/>
    </source>
</evidence>
<keyword evidence="13 14" id="KW-0676">Redox-active center</keyword>
<comment type="caution">
    <text evidence="16">The sequence shown here is derived from an EMBL/GenBank/DDBJ whole genome shotgun (WGS) entry which is preliminary data.</text>
</comment>
<keyword evidence="11 14" id="KW-1015">Disulfide bond</keyword>
<dbReference type="AlphaFoldDB" id="A0A4R2L0V8"/>
<name>A0A4R2L0V8_9GAMM</name>
<dbReference type="EMBL" id="SLWY01000026">
    <property type="protein sequence ID" value="TCO77336.1"/>
    <property type="molecule type" value="Genomic_DNA"/>
</dbReference>
<keyword evidence="6 14" id="KW-0812">Transmembrane</keyword>
<dbReference type="Pfam" id="PF02600">
    <property type="entry name" value="DsbB"/>
    <property type="match status" value="1"/>
</dbReference>
<sequence length="171" mass="18387">MSSAISATQPRSPRLINVLGFLACLLGLMYALYAQYYLLLEPCPLCILQRVALAALGVVFIVAALHEPRAWGSRVYALLIALAAGAGAGVAGRQVWLQSLPADQVPACGPGFDYLWETFPLLEVLGTVLRGSGECAKIDWTFLGFSMPVWTFVMFVGLGVLGALRNWLGAR</sequence>
<dbReference type="PANTHER" id="PTHR36570">
    <property type="entry name" value="DISULFIDE BOND FORMATION PROTEIN B"/>
    <property type="match status" value="1"/>
</dbReference>
<keyword evidence="7 14" id="KW-0249">Electron transport</keyword>
<gene>
    <name evidence="14" type="primary">dsbB</name>
    <name evidence="16" type="ORF">EV699_12622</name>
</gene>
<accession>A0A4R2L0V8</accession>
<keyword evidence="9 14" id="KW-0560">Oxidoreductase</keyword>
<dbReference type="InterPro" id="IPR050183">
    <property type="entry name" value="DsbB"/>
</dbReference>
<dbReference type="Proteomes" id="UP000295765">
    <property type="component" value="Unassembled WGS sequence"/>
</dbReference>
<feature type="topological domain" description="Periplasmic" evidence="14">
    <location>
        <begin position="34"/>
        <end position="51"/>
    </location>
</feature>
<comment type="similarity">
    <text evidence="2 14">Belongs to the DsbB family.</text>
</comment>
<evidence type="ECO:0000256" key="8">
    <source>
        <dbReference type="ARBA" id="ARBA00022989"/>
    </source>
</evidence>
<evidence type="ECO:0000256" key="15">
    <source>
        <dbReference type="SAM" id="Phobius"/>
    </source>
</evidence>
<dbReference type="PANTHER" id="PTHR36570:SF3">
    <property type="entry name" value="DISULFIDE BOND FORMATION PROTEIN B"/>
    <property type="match status" value="1"/>
</dbReference>
<feature type="transmembrane region" description="Helical" evidence="15">
    <location>
        <begin position="47"/>
        <end position="65"/>
    </location>
</feature>
<keyword evidence="5" id="KW-0997">Cell inner membrane</keyword>
<dbReference type="HAMAP" id="MF_00286">
    <property type="entry name" value="DsbB"/>
    <property type="match status" value="1"/>
</dbReference>
<dbReference type="RefSeq" id="WP_132545430.1">
    <property type="nucleotide sequence ID" value="NZ_SLWY01000026.1"/>
</dbReference>
<evidence type="ECO:0000256" key="3">
    <source>
        <dbReference type="ARBA" id="ARBA00022448"/>
    </source>
</evidence>
<evidence type="ECO:0000256" key="1">
    <source>
        <dbReference type="ARBA" id="ARBA00004429"/>
    </source>
</evidence>
<comment type="function">
    <text evidence="14">Required for disulfide bond formation in some periplasmic proteins. Acts by oxidizing the DsbA protein.</text>
</comment>
<dbReference type="InterPro" id="IPR022920">
    <property type="entry name" value="Disulphide_bond_form_DsbB"/>
</dbReference>
<feature type="topological domain" description="Cytoplasmic" evidence="14">
    <location>
        <begin position="69"/>
        <end position="74"/>
    </location>
</feature>
<evidence type="ECO:0000256" key="4">
    <source>
        <dbReference type="ARBA" id="ARBA00022475"/>
    </source>
</evidence>
<evidence type="ECO:0000256" key="7">
    <source>
        <dbReference type="ARBA" id="ARBA00022982"/>
    </source>
</evidence>
<evidence type="ECO:0000256" key="9">
    <source>
        <dbReference type="ARBA" id="ARBA00023002"/>
    </source>
</evidence>
<evidence type="ECO:0000256" key="12">
    <source>
        <dbReference type="ARBA" id="ARBA00023186"/>
    </source>
</evidence>
<feature type="topological domain" description="Cytoplasmic" evidence="14">
    <location>
        <begin position="1"/>
        <end position="16"/>
    </location>
</feature>
<evidence type="ECO:0000256" key="5">
    <source>
        <dbReference type="ARBA" id="ARBA00022519"/>
    </source>
</evidence>
<dbReference type="GO" id="GO:0006457">
    <property type="term" value="P:protein folding"/>
    <property type="evidence" value="ECO:0007669"/>
    <property type="project" value="InterPro"/>
</dbReference>
<comment type="subcellular location">
    <subcellularLocation>
        <location evidence="1">Cell inner membrane</location>
        <topology evidence="1">Multi-pass membrane protein</topology>
    </subcellularLocation>
    <subcellularLocation>
        <location evidence="14">Cell membrane</location>
        <topology evidence="14">Multi-pass membrane protein</topology>
    </subcellularLocation>
</comment>
<evidence type="ECO:0000256" key="2">
    <source>
        <dbReference type="ARBA" id="ARBA00008823"/>
    </source>
</evidence>
<dbReference type="GO" id="GO:0005886">
    <property type="term" value="C:plasma membrane"/>
    <property type="evidence" value="ECO:0007669"/>
    <property type="project" value="UniProtKB-SubCell"/>
</dbReference>
<dbReference type="InterPro" id="IPR003752">
    <property type="entry name" value="DiS_bond_form_DsbB/BdbC"/>
</dbReference>
<feature type="disulfide bond" description="Redox-active" evidence="14">
    <location>
        <begin position="43"/>
        <end position="46"/>
    </location>
</feature>
<evidence type="ECO:0000256" key="11">
    <source>
        <dbReference type="ARBA" id="ARBA00023157"/>
    </source>
</evidence>
<keyword evidence="4 14" id="KW-1003">Cell membrane</keyword>
<evidence type="ECO:0000256" key="13">
    <source>
        <dbReference type="ARBA" id="ARBA00023284"/>
    </source>
</evidence>
<dbReference type="GO" id="GO:0015035">
    <property type="term" value="F:protein-disulfide reductase activity"/>
    <property type="evidence" value="ECO:0007669"/>
    <property type="project" value="UniProtKB-UniRule"/>
</dbReference>
<reference evidence="16 17" key="1">
    <citation type="submission" date="2019-03" db="EMBL/GenBank/DDBJ databases">
        <title>Genomic Encyclopedia of Type Strains, Phase IV (KMG-IV): sequencing the most valuable type-strain genomes for metagenomic binning, comparative biology and taxonomic classification.</title>
        <authorList>
            <person name="Goeker M."/>
        </authorList>
    </citation>
    <scope>NUCLEOTIDE SEQUENCE [LARGE SCALE GENOMIC DNA]</scope>
    <source>
        <strain evidence="16 17">DSM 25287</strain>
    </source>
</reference>
<keyword evidence="8 14" id="KW-1133">Transmembrane helix</keyword>
<dbReference type="Gene3D" id="1.20.1550.10">
    <property type="entry name" value="DsbB-like"/>
    <property type="match status" value="1"/>
</dbReference>
<dbReference type="OrthoDB" id="3711263at2"/>
<feature type="transmembrane region" description="Helical" evidence="15">
    <location>
        <begin position="15"/>
        <end position="35"/>
    </location>
</feature>
<dbReference type="SUPFAM" id="SSF158442">
    <property type="entry name" value="DsbB-like"/>
    <property type="match status" value="1"/>
</dbReference>